<protein>
    <submittedName>
        <fullName evidence="1">Uncharacterized protein</fullName>
    </submittedName>
</protein>
<dbReference type="PATRIC" id="fig|379893.4.peg.24"/>
<dbReference type="EMBL" id="JNGI01000100">
    <property type="protein sequence ID" value="KNC92271.1"/>
    <property type="molecule type" value="Genomic_DNA"/>
</dbReference>
<reference evidence="1 2" key="1">
    <citation type="journal article" date="2015" name="Appl. Environ. Microbiol.">
        <title>The Enterobacterium Trabulsiella odontotermitis Presents Novel Adaptations Related to Its Association with Fungus-Growing Termites.</title>
        <authorList>
            <person name="Sapountzis P."/>
            <person name="Gruntjes T."/>
            <person name="Otani S."/>
            <person name="Estevez J."/>
            <person name="da Costa R.R."/>
            <person name="Plunkett G.3rd."/>
            <person name="Perna N.T."/>
            <person name="Poulsen M."/>
        </authorList>
    </citation>
    <scope>NUCLEOTIDE SEQUENCE [LARGE SCALE GENOMIC DNA]</scope>
    <source>
        <strain evidence="1 2">12</strain>
    </source>
</reference>
<evidence type="ECO:0000313" key="2">
    <source>
        <dbReference type="Proteomes" id="UP000037393"/>
    </source>
</evidence>
<dbReference type="AlphaFoldDB" id="A0A0L0GU18"/>
<sequence>MTAPGNSLTLNVFDGGMSDNTTVQWPVPQNEGEYKKLNMLFNQGTFTLRTKGDISLGVGSPDSKFSDEEHIYLDVSESNVSLISDESRIIIGGTEGSIIKSHYTGSLLLQAAQIDFISGTIHCEGNADVKCAALSIVAAQTSDDLLHCNPVFNLIADEIDNPSIEFWNPLDKSKSPWHFTENKNEKEIFNFITFDRQQNKNGCFIFNGITNGNNRDNLMTNGYLAIDGNPVIGSDNANKLFNVTPTGSGIKISLK</sequence>
<gene>
    <name evidence="1" type="ORF">GM31_00115</name>
</gene>
<dbReference type="Proteomes" id="UP000037393">
    <property type="component" value="Unassembled WGS sequence"/>
</dbReference>
<keyword evidence="2" id="KW-1185">Reference proteome</keyword>
<evidence type="ECO:0000313" key="1">
    <source>
        <dbReference type="EMBL" id="KNC92271.1"/>
    </source>
</evidence>
<name>A0A0L0GU18_9ENTR</name>
<comment type="caution">
    <text evidence="1">The sequence shown here is derived from an EMBL/GenBank/DDBJ whole genome shotgun (WGS) entry which is preliminary data.</text>
</comment>
<accession>A0A0L0GU18</accession>
<proteinExistence type="predicted"/>
<organism evidence="1 2">
    <name type="scientific">Trabulsiella odontotermitis</name>
    <dbReference type="NCBI Taxonomy" id="379893"/>
    <lineage>
        <taxon>Bacteria</taxon>
        <taxon>Pseudomonadati</taxon>
        <taxon>Pseudomonadota</taxon>
        <taxon>Gammaproteobacteria</taxon>
        <taxon>Enterobacterales</taxon>
        <taxon>Enterobacteriaceae</taxon>
        <taxon>Trabulsiella</taxon>
    </lineage>
</organism>